<gene>
    <name evidence="1" type="ORF">SAMN04515673_11511</name>
</gene>
<reference evidence="1 2" key="1">
    <citation type="submission" date="2016-10" db="EMBL/GenBank/DDBJ databases">
        <authorList>
            <person name="de Groot N.N."/>
        </authorList>
    </citation>
    <scope>NUCLEOTIDE SEQUENCE [LARGE SCALE GENOMIC DNA]</scope>
    <source>
        <strain evidence="2">KMM 9023,NRIC 0796,JCM 17311,KCTC 23692</strain>
    </source>
</reference>
<organism evidence="1 2">
    <name type="scientific">Poseidonocella sedimentorum</name>
    <dbReference type="NCBI Taxonomy" id="871652"/>
    <lineage>
        <taxon>Bacteria</taxon>
        <taxon>Pseudomonadati</taxon>
        <taxon>Pseudomonadota</taxon>
        <taxon>Alphaproteobacteria</taxon>
        <taxon>Rhodobacterales</taxon>
        <taxon>Roseobacteraceae</taxon>
        <taxon>Poseidonocella</taxon>
    </lineage>
</organism>
<name>A0A1I6EMC6_9RHOB</name>
<dbReference type="EMBL" id="FOYI01000015">
    <property type="protein sequence ID" value="SFR18899.1"/>
    <property type="molecule type" value="Genomic_DNA"/>
</dbReference>
<keyword evidence="2" id="KW-1185">Reference proteome</keyword>
<dbReference type="InterPro" id="IPR053860">
    <property type="entry name" value="DUF6932"/>
</dbReference>
<accession>A0A1I6EMC6</accession>
<protein>
    <submittedName>
        <fullName evidence="1">Uncharacterized protein</fullName>
    </submittedName>
</protein>
<evidence type="ECO:0000313" key="1">
    <source>
        <dbReference type="EMBL" id="SFR18899.1"/>
    </source>
</evidence>
<sequence length="204" mass="23068">MEEVFEIFMPIPDFSAHGALPPFISGHATSRAARSPYPASMLDLVERFCTSPDRARLLRGLNLYRKHLHSGGFVSGYQWIDGSFVENVEKLRKRSPSDIDVVTLFNRPLKYQADPKSWPSDYEGHLFARYFDTNAMKPVYKCDTYGIDLDVGSRALVRNSTYWFGLFSDMRDTVAKKGIIEIPLALDAMEFNAVDLAIGGKFNV</sequence>
<proteinExistence type="predicted"/>
<dbReference type="AlphaFoldDB" id="A0A1I6EMC6"/>
<evidence type="ECO:0000313" key="2">
    <source>
        <dbReference type="Proteomes" id="UP000199302"/>
    </source>
</evidence>
<dbReference type="Pfam" id="PF22014">
    <property type="entry name" value="DUF6932"/>
    <property type="match status" value="1"/>
</dbReference>
<dbReference type="Proteomes" id="UP000199302">
    <property type="component" value="Unassembled WGS sequence"/>
</dbReference>
<dbReference type="RefSeq" id="WP_143104188.1">
    <property type="nucleotide sequence ID" value="NZ_FOYI01000015.1"/>
</dbReference>
<dbReference type="OrthoDB" id="7842083at2"/>